<evidence type="ECO:0000313" key="2">
    <source>
        <dbReference type="EMBL" id="KAG2204547.1"/>
    </source>
</evidence>
<protein>
    <submittedName>
        <fullName evidence="2">Uncharacterized protein</fullName>
    </submittedName>
</protein>
<dbReference type="Proteomes" id="UP000603453">
    <property type="component" value="Unassembled WGS sequence"/>
</dbReference>
<dbReference type="EMBL" id="JAEPRD010000043">
    <property type="protein sequence ID" value="KAG2204547.1"/>
    <property type="molecule type" value="Genomic_DNA"/>
</dbReference>
<keyword evidence="1" id="KW-1133">Transmembrane helix</keyword>
<dbReference type="AlphaFoldDB" id="A0A8H7V3W2"/>
<sequence>MFTNYEGYDNRTDKWVYFNHSEWQGLIIAGKISACVSFIANSFVLILHAFMMWYKPVIVNRLSLRMIVLSCIFNMLYCACQLVSDDIVSASFPCRVIAFVLIASDTMACMCLTMVGLNLVTIFVFKVSRSFKLELFYYFLIGVSGVMVVVIPLFVGSPRGPTNPNVVSSCW</sequence>
<comment type="caution">
    <text evidence="2">The sequence shown here is derived from an EMBL/GenBank/DDBJ whole genome shotgun (WGS) entry which is preliminary data.</text>
</comment>
<gene>
    <name evidence="2" type="ORF">INT47_012606</name>
</gene>
<reference evidence="2" key="1">
    <citation type="submission" date="2020-12" db="EMBL/GenBank/DDBJ databases">
        <title>Metabolic potential, ecology and presence of endohyphal bacteria is reflected in genomic diversity of Mucoromycotina.</title>
        <authorList>
            <person name="Muszewska A."/>
            <person name="Okrasinska A."/>
            <person name="Steczkiewicz K."/>
            <person name="Drgas O."/>
            <person name="Orlowska M."/>
            <person name="Perlinska-Lenart U."/>
            <person name="Aleksandrzak-Piekarczyk T."/>
            <person name="Szatraj K."/>
            <person name="Zielenkiewicz U."/>
            <person name="Pilsyk S."/>
            <person name="Malc E."/>
            <person name="Mieczkowski P."/>
            <person name="Kruszewska J.S."/>
            <person name="Biernat P."/>
            <person name="Pawlowska J."/>
        </authorList>
    </citation>
    <scope>NUCLEOTIDE SEQUENCE</scope>
    <source>
        <strain evidence="2">WA0000017839</strain>
    </source>
</reference>
<evidence type="ECO:0000256" key="1">
    <source>
        <dbReference type="SAM" id="Phobius"/>
    </source>
</evidence>
<feature type="transmembrane region" description="Helical" evidence="1">
    <location>
        <begin position="96"/>
        <end position="123"/>
    </location>
</feature>
<dbReference type="OrthoDB" id="2266370at2759"/>
<feature type="transmembrane region" description="Helical" evidence="1">
    <location>
        <begin position="62"/>
        <end position="84"/>
    </location>
</feature>
<keyword evidence="3" id="KW-1185">Reference proteome</keyword>
<evidence type="ECO:0000313" key="3">
    <source>
        <dbReference type="Proteomes" id="UP000603453"/>
    </source>
</evidence>
<feature type="transmembrane region" description="Helical" evidence="1">
    <location>
        <begin position="26"/>
        <end position="50"/>
    </location>
</feature>
<proteinExistence type="predicted"/>
<name>A0A8H7V3W2_9FUNG</name>
<accession>A0A8H7V3W2</accession>
<organism evidence="2 3">
    <name type="scientific">Mucor saturninus</name>
    <dbReference type="NCBI Taxonomy" id="64648"/>
    <lineage>
        <taxon>Eukaryota</taxon>
        <taxon>Fungi</taxon>
        <taxon>Fungi incertae sedis</taxon>
        <taxon>Mucoromycota</taxon>
        <taxon>Mucoromycotina</taxon>
        <taxon>Mucoromycetes</taxon>
        <taxon>Mucorales</taxon>
        <taxon>Mucorineae</taxon>
        <taxon>Mucoraceae</taxon>
        <taxon>Mucor</taxon>
    </lineage>
</organism>
<feature type="transmembrane region" description="Helical" evidence="1">
    <location>
        <begin position="135"/>
        <end position="155"/>
    </location>
</feature>
<keyword evidence="1" id="KW-0472">Membrane</keyword>
<keyword evidence="1" id="KW-0812">Transmembrane</keyword>